<feature type="compositionally biased region" description="Basic and acidic residues" evidence="1">
    <location>
        <begin position="108"/>
        <end position="132"/>
    </location>
</feature>
<dbReference type="PANTHER" id="PTHR14778">
    <property type="entry name" value="KINETOCHORE-ASSOCIATED PROTEIN DSN1 HOMOLOG"/>
    <property type="match status" value="1"/>
</dbReference>
<feature type="compositionally biased region" description="Polar residues" evidence="1">
    <location>
        <begin position="1"/>
        <end position="20"/>
    </location>
</feature>
<keyword evidence="3" id="KW-1185">Reference proteome</keyword>
<feature type="compositionally biased region" description="Basic and acidic residues" evidence="1">
    <location>
        <begin position="228"/>
        <end position="241"/>
    </location>
</feature>
<protein>
    <recommendedName>
        <fullName evidence="4">Mis12-Mtw1 family protein</fullName>
    </recommendedName>
</protein>
<evidence type="ECO:0000313" key="2">
    <source>
        <dbReference type="EMBL" id="KAF7507381.1"/>
    </source>
</evidence>
<proteinExistence type="predicted"/>
<feature type="region of interest" description="Disordered" evidence="1">
    <location>
        <begin position="386"/>
        <end position="418"/>
    </location>
</feature>
<dbReference type="AlphaFoldDB" id="A0A8H7AHX3"/>
<evidence type="ECO:0000313" key="3">
    <source>
        <dbReference type="Proteomes" id="UP000606974"/>
    </source>
</evidence>
<dbReference type="GO" id="GO:0000444">
    <property type="term" value="C:MIS12/MIND type complex"/>
    <property type="evidence" value="ECO:0007669"/>
    <property type="project" value="InterPro"/>
</dbReference>
<comment type="caution">
    <text evidence="2">The sequence shown here is derived from an EMBL/GenBank/DDBJ whole genome shotgun (WGS) entry which is preliminary data.</text>
</comment>
<dbReference type="Pfam" id="PF08202">
    <property type="entry name" value="MIS13"/>
    <property type="match status" value="1"/>
</dbReference>
<dbReference type="EMBL" id="JAACFV010000070">
    <property type="protein sequence ID" value="KAF7507381.1"/>
    <property type="molecule type" value="Genomic_DNA"/>
</dbReference>
<dbReference type="GO" id="GO:0051301">
    <property type="term" value="P:cell division"/>
    <property type="evidence" value="ECO:0007669"/>
    <property type="project" value="InterPro"/>
</dbReference>
<dbReference type="GO" id="GO:0007059">
    <property type="term" value="P:chromosome segregation"/>
    <property type="evidence" value="ECO:0007669"/>
    <property type="project" value="InterPro"/>
</dbReference>
<dbReference type="InterPro" id="IPR013218">
    <property type="entry name" value="Dsn1/Mis13"/>
</dbReference>
<reference evidence="2" key="1">
    <citation type="submission" date="2020-02" db="EMBL/GenBank/DDBJ databases">
        <authorList>
            <person name="Palmer J.M."/>
        </authorList>
    </citation>
    <scope>NUCLEOTIDE SEQUENCE</scope>
    <source>
        <strain evidence="2">EPUS1.4</strain>
        <tissue evidence="2">Thallus</tissue>
    </source>
</reference>
<feature type="region of interest" description="Disordered" evidence="1">
    <location>
        <begin position="1"/>
        <end position="259"/>
    </location>
</feature>
<evidence type="ECO:0000256" key="1">
    <source>
        <dbReference type="SAM" id="MobiDB-lite"/>
    </source>
</evidence>
<feature type="compositionally biased region" description="Polar residues" evidence="1">
    <location>
        <begin position="405"/>
        <end position="418"/>
    </location>
</feature>
<dbReference type="Proteomes" id="UP000606974">
    <property type="component" value="Unassembled WGS sequence"/>
</dbReference>
<gene>
    <name evidence="2" type="ORF">GJ744_010698</name>
</gene>
<organism evidence="2 3">
    <name type="scientific">Endocarpon pusillum</name>
    <dbReference type="NCBI Taxonomy" id="364733"/>
    <lineage>
        <taxon>Eukaryota</taxon>
        <taxon>Fungi</taxon>
        <taxon>Dikarya</taxon>
        <taxon>Ascomycota</taxon>
        <taxon>Pezizomycotina</taxon>
        <taxon>Eurotiomycetes</taxon>
        <taxon>Chaetothyriomycetidae</taxon>
        <taxon>Verrucariales</taxon>
        <taxon>Verrucariaceae</taxon>
        <taxon>Endocarpon</taxon>
    </lineage>
</organism>
<sequence length="522" mass="58554">MTTLVARQPLQTLSMSSSQRPPRRLSARLQEKEDAQPHTNGYHLTTKNQAFGSANDGVSMRRTQDKPPAAKKRRIDYDEEDDGFMFTRAKARKPRPSTSKIVSVPEQHVPEMENGRPARVDDEVQAHQEQESKGPPMKRRNRMSFSTPNVRVEKPVRRSKRLSDDAEGKNGSPQQKIRRKNEGQQETNRPPERQKTPLAPQAQVEEDHVSTKIALPFADTPVIRKNKAMRERKSGKGERRSSLGLRGRRASSLIDTGNSNALPHSEVEVADFYKHIESEGLPEPRRMRQLLTWCATRAMAAQSGVPPHAHPEYEDQSAHLAARVIQEELLKDFADRSEMCDWFGREEAQKPEEILPLRPNPKNAQNTTKIEELEAQIRRLKSERKSLEALLRPPSIPSVPRDNPRSSSHVDPPTLDNSLLSQSDISILETLNTSSANPATISSRINNLSATIGPSIDAFADGIHKVAQYRDAAERVSSRVLSICAQKLEERDKEGRRRAVGAAGDVSDDLTGVLRSLSKIER</sequence>
<name>A0A8H7AHX3_9EURO</name>
<feature type="compositionally biased region" description="Basic and acidic residues" evidence="1">
    <location>
        <begin position="151"/>
        <end position="168"/>
    </location>
</feature>
<dbReference type="OrthoDB" id="3364649at2759"/>
<evidence type="ECO:0008006" key="4">
    <source>
        <dbReference type="Google" id="ProtNLM"/>
    </source>
</evidence>
<feature type="compositionally biased region" description="Polar residues" evidence="1">
    <location>
        <begin position="37"/>
        <end position="52"/>
    </location>
</feature>
<dbReference type="PANTHER" id="PTHR14778:SF2">
    <property type="entry name" value="KINETOCHORE-ASSOCIATED PROTEIN DSN1 HOMOLOG"/>
    <property type="match status" value="1"/>
</dbReference>
<accession>A0A8H7AHX3</accession>